<accession>A0A285SES8</accession>
<protein>
    <submittedName>
        <fullName evidence="2">Uncharacterized protein</fullName>
    </submittedName>
</protein>
<gene>
    <name evidence="2" type="ORF">SAMN05880501_104183</name>
</gene>
<evidence type="ECO:0000313" key="3">
    <source>
        <dbReference type="Proteomes" id="UP000219636"/>
    </source>
</evidence>
<evidence type="ECO:0000313" key="2">
    <source>
        <dbReference type="EMBL" id="SOC06083.1"/>
    </source>
</evidence>
<dbReference type="EMBL" id="OBMQ01000004">
    <property type="protein sequence ID" value="SOC06083.1"/>
    <property type="molecule type" value="Genomic_DNA"/>
</dbReference>
<keyword evidence="1" id="KW-1133">Transmembrane helix</keyword>
<name>A0A285SES8_9BACL</name>
<proteinExistence type="predicted"/>
<reference evidence="3" key="1">
    <citation type="submission" date="2017-08" db="EMBL/GenBank/DDBJ databases">
        <authorList>
            <person name="Varghese N."/>
            <person name="Submissions S."/>
        </authorList>
    </citation>
    <scope>NUCLEOTIDE SEQUENCE [LARGE SCALE GENOMIC DNA]</scope>
    <source>
        <strain evidence="3">JC22</strain>
    </source>
</reference>
<organism evidence="2 3">
    <name type="scientific">Ureibacillus xyleni</name>
    <dbReference type="NCBI Taxonomy" id="614648"/>
    <lineage>
        <taxon>Bacteria</taxon>
        <taxon>Bacillati</taxon>
        <taxon>Bacillota</taxon>
        <taxon>Bacilli</taxon>
        <taxon>Bacillales</taxon>
        <taxon>Caryophanaceae</taxon>
        <taxon>Ureibacillus</taxon>
    </lineage>
</organism>
<sequence length="50" mass="5900">MEIVVAFIFYVIPALFIIWFMVSIVSAQRERNTILREIVEKLEAKNNDTK</sequence>
<keyword evidence="3" id="KW-1185">Reference proteome</keyword>
<evidence type="ECO:0000256" key="1">
    <source>
        <dbReference type="SAM" id="Phobius"/>
    </source>
</evidence>
<keyword evidence="1" id="KW-0812">Transmembrane</keyword>
<dbReference type="AlphaFoldDB" id="A0A285SES8"/>
<keyword evidence="1" id="KW-0472">Membrane</keyword>
<dbReference type="Proteomes" id="UP000219636">
    <property type="component" value="Unassembled WGS sequence"/>
</dbReference>
<dbReference type="RefSeq" id="WP_202615642.1">
    <property type="nucleotide sequence ID" value="NZ_OBMQ01000004.1"/>
</dbReference>
<feature type="transmembrane region" description="Helical" evidence="1">
    <location>
        <begin position="6"/>
        <end position="27"/>
    </location>
</feature>